<evidence type="ECO:0000256" key="4">
    <source>
        <dbReference type="ARBA" id="ARBA00022737"/>
    </source>
</evidence>
<dbReference type="HOGENOM" id="CLU_012062_22_4_1"/>
<feature type="domain" description="RRM" evidence="9">
    <location>
        <begin position="57"/>
        <end position="135"/>
    </location>
</feature>
<evidence type="ECO:0000259" key="9">
    <source>
        <dbReference type="PROSITE" id="PS50102"/>
    </source>
</evidence>
<feature type="domain" description="RRM" evidence="9">
    <location>
        <begin position="342"/>
        <end position="419"/>
    </location>
</feature>
<proteinExistence type="inferred from homology"/>
<dbReference type="Pfam" id="PF00076">
    <property type="entry name" value="RRM_1"/>
    <property type="match status" value="4"/>
</dbReference>
<protein>
    <recommendedName>
        <fullName evidence="7">Polyadenylate-binding protein</fullName>
        <shortName evidence="7">PABP</shortName>
    </recommendedName>
</protein>
<feature type="domain" description="PABC" evidence="10">
    <location>
        <begin position="603"/>
        <end position="680"/>
    </location>
</feature>
<evidence type="ECO:0000256" key="5">
    <source>
        <dbReference type="ARBA" id="ARBA00022884"/>
    </source>
</evidence>
<comment type="function">
    <text evidence="7">Binds the poly(A) tail of mRNA.</text>
</comment>
<feature type="compositionally biased region" description="Low complexity" evidence="8">
    <location>
        <begin position="502"/>
        <end position="521"/>
    </location>
</feature>
<evidence type="ECO:0000313" key="11">
    <source>
        <dbReference type="EMBL" id="KGG51518.1"/>
    </source>
</evidence>
<dbReference type="InterPro" id="IPR036053">
    <property type="entry name" value="PABP-dom"/>
</dbReference>
<dbReference type="CDD" id="cd12378">
    <property type="entry name" value="RRM1_I_PABPs"/>
    <property type="match status" value="1"/>
</dbReference>
<dbReference type="FunFam" id="3.30.70.330:FF:000091">
    <property type="entry name" value="Polyadenylate-binding protein"/>
    <property type="match status" value="1"/>
</dbReference>
<dbReference type="VEuPathDB" id="MicrosporidiaDB:DI09_32p30"/>
<dbReference type="PROSITE" id="PS50102">
    <property type="entry name" value="RRM"/>
    <property type="match status" value="4"/>
</dbReference>
<gene>
    <name evidence="11" type="ORF">DI09_32p30</name>
</gene>
<dbReference type="FunFam" id="3.30.70.330:FF:000385">
    <property type="entry name" value="Polyadenylate-binding protein"/>
    <property type="match status" value="1"/>
</dbReference>
<dbReference type="SMART" id="SM00361">
    <property type="entry name" value="RRM_1"/>
    <property type="match status" value="4"/>
</dbReference>
<dbReference type="GeneID" id="25259592"/>
<dbReference type="Pfam" id="PF00658">
    <property type="entry name" value="MLLE"/>
    <property type="match status" value="1"/>
</dbReference>
<evidence type="ECO:0000256" key="1">
    <source>
        <dbReference type="ARBA" id="ARBA00004496"/>
    </source>
</evidence>
<dbReference type="RefSeq" id="XP_013237970.1">
    <property type="nucleotide sequence ID" value="XM_013382516.1"/>
</dbReference>
<dbReference type="GO" id="GO:0005737">
    <property type="term" value="C:cytoplasm"/>
    <property type="evidence" value="ECO:0007669"/>
    <property type="project" value="UniProtKB-SubCell"/>
</dbReference>
<dbReference type="SMART" id="SM00360">
    <property type="entry name" value="RRM"/>
    <property type="match status" value="4"/>
</dbReference>
<dbReference type="OrthoDB" id="19742at2759"/>
<evidence type="ECO:0000313" key="12">
    <source>
        <dbReference type="Proteomes" id="UP000029725"/>
    </source>
</evidence>
<comment type="similarity">
    <text evidence="2 7">Belongs to the polyadenylate-binding protein type-1 family.</text>
</comment>
<evidence type="ECO:0000256" key="8">
    <source>
        <dbReference type="SAM" id="MobiDB-lite"/>
    </source>
</evidence>
<dbReference type="EMBL" id="JMKJ01000255">
    <property type="protein sequence ID" value="KGG51518.1"/>
    <property type="molecule type" value="Genomic_DNA"/>
</dbReference>
<dbReference type="InterPro" id="IPR034364">
    <property type="entry name" value="PABP_RRM1"/>
</dbReference>
<accession>A0A098VR49</accession>
<keyword evidence="3 7" id="KW-0963">Cytoplasm</keyword>
<feature type="compositionally biased region" description="Low complexity" evidence="8">
    <location>
        <begin position="545"/>
        <end position="578"/>
    </location>
</feature>
<dbReference type="AlphaFoldDB" id="A0A098VR49"/>
<dbReference type="InterPro" id="IPR002004">
    <property type="entry name" value="PABP_HYD_C"/>
</dbReference>
<dbReference type="SUPFAM" id="SSF54928">
    <property type="entry name" value="RNA-binding domain, RBD"/>
    <property type="match status" value="2"/>
</dbReference>
<organism evidence="11 12">
    <name type="scientific">Mitosporidium daphniae</name>
    <dbReference type="NCBI Taxonomy" id="1485682"/>
    <lineage>
        <taxon>Eukaryota</taxon>
        <taxon>Fungi</taxon>
        <taxon>Fungi incertae sedis</taxon>
        <taxon>Microsporidia</taxon>
        <taxon>Mitosporidium</taxon>
    </lineage>
</organism>
<dbReference type="CDD" id="cd12379">
    <property type="entry name" value="RRM2_I_PABPs"/>
    <property type="match status" value="1"/>
</dbReference>
<dbReference type="PROSITE" id="PS51309">
    <property type="entry name" value="PABC"/>
    <property type="match status" value="1"/>
</dbReference>
<dbReference type="Gene3D" id="1.10.1900.10">
    <property type="entry name" value="c-terminal domain of poly(a) binding protein"/>
    <property type="match status" value="1"/>
</dbReference>
<evidence type="ECO:0000256" key="7">
    <source>
        <dbReference type="RuleBase" id="RU362004"/>
    </source>
</evidence>
<keyword evidence="4" id="KW-0677">Repeat</keyword>
<dbReference type="CDD" id="cd12381">
    <property type="entry name" value="RRM4_I_PABPs"/>
    <property type="match status" value="1"/>
</dbReference>
<dbReference type="InterPro" id="IPR006515">
    <property type="entry name" value="PABP_1234"/>
</dbReference>
<keyword evidence="12" id="KW-1185">Reference proteome</keyword>
<dbReference type="GO" id="GO:0003723">
    <property type="term" value="F:RNA binding"/>
    <property type="evidence" value="ECO:0007669"/>
    <property type="project" value="UniProtKB-UniRule"/>
</dbReference>
<comment type="subcellular location">
    <subcellularLocation>
        <location evidence="1 7">Cytoplasm</location>
    </subcellularLocation>
</comment>
<sequence length="681" mass="74809">MNQENQPSAPMHASEDTKAMIPEIMMMPSAAPTTYPAGSSSQGPAPSIFPAASIPTASLYVGELSPDVNESMLFELFSQIGPVASIRVCRDAVTRRSLGYAYVNFHSMLDGERALDTLNYTSIKGQPCRIMWSQRDPSLRRSGQGNIFIKDLEKSIDNKALHDTFSAFGNILSCKVVTDENSESKGYGFVHFETQEAADLAIEKVNGMLLNDKKVYVGRHISRRERISKKEESKARFTNVYVKNLDASVSDAELRALFAPFGEITSAVVQRDEISGLSKGFGFINFAEHHAALSAVAEINGRVVKEKPLYVCRAQSKAERAEELRRQFEAFRQERLAKFQGVNLYVKNLEETVDDAALREEFAVFGTIVSCKVMRDEKELSKGFGFVCYTAPEEAIKAQAEMNGKLIAGKPIFVAMAQRKEERRMALENQFSQRLGYMRAGMVGLPASGAVQTAPHGGMIPGLFYHHPHPQHPAMMPVPQRIPYHPIPQQVLYSSASRRFNGGRSTASSTGMRTTMGSSTSPLQQGGAPSEAIPRRAYNPRQKPSSQGQGQQGQGSSPTVFSNPKKNFSSSPRSSNIRGSGGRNMGRYTAHPEYPSQFNNSGNASVLIQALASASPETQKSMIGELLYPIIESYEPKNAAKVTGMLLDMDTSDLLHMLESPDLLSSKVTQAIQLLHEANRE</sequence>
<keyword evidence="5 6" id="KW-0694">RNA-binding</keyword>
<name>A0A098VR49_9MICR</name>
<dbReference type="SMART" id="SM00517">
    <property type="entry name" value="PolyA"/>
    <property type="match status" value="1"/>
</dbReference>
<evidence type="ECO:0000256" key="2">
    <source>
        <dbReference type="ARBA" id="ARBA00008557"/>
    </source>
</evidence>
<dbReference type="SUPFAM" id="SSF63570">
    <property type="entry name" value="PABC (PABP) domain"/>
    <property type="match status" value="1"/>
</dbReference>
<dbReference type="InterPro" id="IPR012677">
    <property type="entry name" value="Nucleotide-bd_a/b_plait_sf"/>
</dbReference>
<feature type="domain" description="RRM" evidence="9">
    <location>
        <begin position="238"/>
        <end position="316"/>
    </location>
</feature>
<dbReference type="InterPro" id="IPR003954">
    <property type="entry name" value="RRM_euk-type"/>
</dbReference>
<dbReference type="Gene3D" id="3.30.70.330">
    <property type="match status" value="4"/>
</dbReference>
<dbReference type="FunFam" id="3.30.70.330:FF:000003">
    <property type="entry name" value="Polyadenylate-binding protein"/>
    <property type="match status" value="1"/>
</dbReference>
<reference evidence="11 12" key="1">
    <citation type="submission" date="2014-04" db="EMBL/GenBank/DDBJ databases">
        <title>A new species of microsporidia sheds light on the evolution of extreme parasitism.</title>
        <authorList>
            <person name="Haag K.L."/>
            <person name="James T.Y."/>
            <person name="Larsson R."/>
            <person name="Schaer T.M."/>
            <person name="Refardt D."/>
            <person name="Pombert J.-F."/>
            <person name="Ebert D."/>
        </authorList>
    </citation>
    <scope>NUCLEOTIDE SEQUENCE [LARGE SCALE GENOMIC DNA]</scope>
    <source>
        <strain evidence="11 12">UGP3</strain>
        <tissue evidence="11">Spores</tissue>
    </source>
</reference>
<feature type="region of interest" description="Disordered" evidence="8">
    <location>
        <begin position="496"/>
        <end position="597"/>
    </location>
</feature>
<dbReference type="PANTHER" id="PTHR24012">
    <property type="entry name" value="RNA BINDING PROTEIN"/>
    <property type="match status" value="1"/>
</dbReference>
<evidence type="ECO:0000259" key="10">
    <source>
        <dbReference type="PROSITE" id="PS51309"/>
    </source>
</evidence>
<dbReference type="InterPro" id="IPR045305">
    <property type="entry name" value="RRM2_I_PABPs"/>
</dbReference>
<evidence type="ECO:0000256" key="6">
    <source>
        <dbReference type="PROSITE-ProRule" id="PRU00176"/>
    </source>
</evidence>
<dbReference type="InterPro" id="IPR035979">
    <property type="entry name" value="RBD_domain_sf"/>
</dbReference>
<feature type="domain" description="RRM" evidence="9">
    <location>
        <begin position="145"/>
        <end position="222"/>
    </location>
</feature>
<dbReference type="InterPro" id="IPR000504">
    <property type="entry name" value="RRM_dom"/>
</dbReference>
<dbReference type="CDD" id="cd12380">
    <property type="entry name" value="RRM3_I_PABPs"/>
    <property type="match status" value="1"/>
</dbReference>
<dbReference type="Proteomes" id="UP000029725">
    <property type="component" value="Unassembled WGS sequence"/>
</dbReference>
<comment type="caution">
    <text evidence="11">The sequence shown here is derived from an EMBL/GenBank/DDBJ whole genome shotgun (WGS) entry which is preliminary data.</text>
</comment>
<dbReference type="NCBIfam" id="TIGR01628">
    <property type="entry name" value="PABP-1234"/>
    <property type="match status" value="1"/>
</dbReference>
<evidence type="ECO:0000256" key="3">
    <source>
        <dbReference type="ARBA" id="ARBA00022490"/>
    </source>
</evidence>